<reference evidence="2" key="1">
    <citation type="submission" date="2017-06" db="EMBL/GenBank/DDBJ databases">
        <authorList>
            <person name="Rodrigo-Torres L."/>
            <person name="Arahal R. D."/>
            <person name="Lucena T."/>
        </authorList>
    </citation>
    <scope>NUCLEOTIDE SEQUENCE [LARGE SCALE GENOMIC DNA]</scope>
    <source>
        <strain evidence="2">type strain: CECT 9192</strain>
    </source>
</reference>
<dbReference type="AlphaFoldDB" id="A0A1Y6KXR6"/>
<proteinExistence type="predicted"/>
<dbReference type="EMBL" id="FYAH01000002">
    <property type="protein sequence ID" value="SMY16166.1"/>
    <property type="molecule type" value="Genomic_DNA"/>
</dbReference>
<sequence>MDQAKELRRYFMNDERQHIFMLQNQVRQLIILKKNRAEIDRGLIALEKAWIAFENRSN</sequence>
<dbReference type="RefSeq" id="WP_159457131.1">
    <property type="nucleotide sequence ID" value="NZ_FYAH01000002.1"/>
</dbReference>
<accession>A0A1Y6KXR6</accession>
<evidence type="ECO:0000313" key="2">
    <source>
        <dbReference type="Proteomes" id="UP000196485"/>
    </source>
</evidence>
<evidence type="ECO:0000313" key="1">
    <source>
        <dbReference type="EMBL" id="SMY16166.1"/>
    </source>
</evidence>
<protein>
    <submittedName>
        <fullName evidence="1">Uncharacterized protein</fullName>
    </submittedName>
</protein>
<organism evidence="1 2">
    <name type="scientific">Photobacterium aquimaris</name>
    <dbReference type="NCBI Taxonomy" id="512643"/>
    <lineage>
        <taxon>Bacteria</taxon>
        <taxon>Pseudomonadati</taxon>
        <taxon>Pseudomonadota</taxon>
        <taxon>Gammaproteobacteria</taxon>
        <taxon>Vibrionales</taxon>
        <taxon>Vibrionaceae</taxon>
        <taxon>Photobacterium</taxon>
    </lineage>
</organism>
<keyword evidence="2" id="KW-1185">Reference proteome</keyword>
<dbReference type="Proteomes" id="UP000196485">
    <property type="component" value="Unassembled WGS sequence"/>
</dbReference>
<name>A0A1Y6KXR6_9GAMM</name>
<gene>
    <name evidence="1" type="ORF">PAQU9191_01397</name>
</gene>